<gene>
    <name evidence="3" type="ORF">AT959_12240</name>
</gene>
<evidence type="ECO:0000256" key="1">
    <source>
        <dbReference type="ARBA" id="ARBA00022679"/>
    </source>
</evidence>
<evidence type="ECO:0000259" key="2">
    <source>
        <dbReference type="Pfam" id="PF00534"/>
    </source>
</evidence>
<organism evidence="3 4">
    <name type="scientific">Dechloromonas denitrificans</name>
    <dbReference type="NCBI Taxonomy" id="281362"/>
    <lineage>
        <taxon>Bacteria</taxon>
        <taxon>Pseudomonadati</taxon>
        <taxon>Pseudomonadota</taxon>
        <taxon>Betaproteobacteria</taxon>
        <taxon>Rhodocyclales</taxon>
        <taxon>Azonexaceae</taxon>
        <taxon>Dechloromonas</taxon>
    </lineage>
</organism>
<dbReference type="GO" id="GO:0016757">
    <property type="term" value="F:glycosyltransferase activity"/>
    <property type="evidence" value="ECO:0007669"/>
    <property type="project" value="InterPro"/>
</dbReference>
<dbReference type="Gene3D" id="3.40.50.2000">
    <property type="entry name" value="Glycogen Phosphorylase B"/>
    <property type="match status" value="2"/>
</dbReference>
<evidence type="ECO:0000313" key="4">
    <source>
        <dbReference type="Proteomes" id="UP000070186"/>
    </source>
</evidence>
<proteinExistence type="predicted"/>
<protein>
    <recommendedName>
        <fullName evidence="2">Glycosyl transferase family 1 domain-containing protein</fullName>
    </recommendedName>
</protein>
<dbReference type="GO" id="GO:0009103">
    <property type="term" value="P:lipopolysaccharide biosynthetic process"/>
    <property type="evidence" value="ECO:0007669"/>
    <property type="project" value="TreeGrafter"/>
</dbReference>
<keyword evidence="4" id="KW-1185">Reference proteome</keyword>
<accession>A0A133XGS2</accession>
<sequence length="436" mass="47937">MANLLLSRGHEVICLFSEAFQEGLADLRADIISNAPGVRVASFHVPSPCAACAPDNAWRQMAARMLREHAIACLEPEFVHVPALLADGWGDDAIGSIGVLGVRAPTSLTQYDLIPLVMSDIYMPPGAFRDYYMKKLEGVKQADLLLAISEYSQREAIEWLGMQSEDIVHISFAADSKFAEEPAGGLHDVERTVSKYGLRPGYLLYAPGGFDARKNMDRLLEAYSLLPEDVRGRHQLAIASKLHEGVRAGIEWKAGTFGVQASEIVLMDYVPDEDLMHLYRACHAYVFPSLHEGFGLPALEAMFCGAPVIASNCTSIPEVMEMDEALFDPYDPQSMAAKILQVIHDPDFRQRLIAHAAIQPHKFSWATSAELAVSALERKHAALKNAGWHSTPVANLPTCEDMLARLAKLVANVQPSEEDLELFRACLKANLKAKCI</sequence>
<dbReference type="Pfam" id="PF00534">
    <property type="entry name" value="Glycos_transf_1"/>
    <property type="match status" value="1"/>
</dbReference>
<feature type="domain" description="Glycosyl transferase family 1" evidence="2">
    <location>
        <begin position="207"/>
        <end position="356"/>
    </location>
</feature>
<dbReference type="EMBL" id="LODL01000021">
    <property type="protein sequence ID" value="KXB30137.1"/>
    <property type="molecule type" value="Genomic_DNA"/>
</dbReference>
<dbReference type="PANTHER" id="PTHR46401">
    <property type="entry name" value="GLYCOSYLTRANSFERASE WBBK-RELATED"/>
    <property type="match status" value="1"/>
</dbReference>
<dbReference type="Proteomes" id="UP000070186">
    <property type="component" value="Unassembled WGS sequence"/>
</dbReference>
<comment type="caution">
    <text evidence="3">The sequence shown here is derived from an EMBL/GenBank/DDBJ whole genome shotgun (WGS) entry which is preliminary data.</text>
</comment>
<evidence type="ECO:0000313" key="3">
    <source>
        <dbReference type="EMBL" id="KXB30137.1"/>
    </source>
</evidence>
<reference evidence="3 4" key="1">
    <citation type="submission" date="2015-12" db="EMBL/GenBank/DDBJ databases">
        <title>Nitrous oxide reduction kinetics distinguish bacteria harboring typical versus atypical NosZ.</title>
        <authorList>
            <person name="Yoon S."/>
            <person name="Nissen S."/>
            <person name="Park D."/>
            <person name="Sanford R.A."/>
            <person name="Loeffler F.E."/>
        </authorList>
    </citation>
    <scope>NUCLEOTIDE SEQUENCE [LARGE SCALE GENOMIC DNA]</scope>
    <source>
        <strain evidence="3 4">ATCC BAA-841</strain>
    </source>
</reference>
<dbReference type="RefSeq" id="WP_066883462.1">
    <property type="nucleotide sequence ID" value="NZ_LODL01000021.1"/>
</dbReference>
<name>A0A133XGS2_9RHOO</name>
<dbReference type="SUPFAM" id="SSF53756">
    <property type="entry name" value="UDP-Glycosyltransferase/glycogen phosphorylase"/>
    <property type="match status" value="1"/>
</dbReference>
<keyword evidence="1" id="KW-0808">Transferase</keyword>
<dbReference type="CDD" id="cd03809">
    <property type="entry name" value="GT4_MtfB-like"/>
    <property type="match status" value="1"/>
</dbReference>
<dbReference type="InterPro" id="IPR001296">
    <property type="entry name" value="Glyco_trans_1"/>
</dbReference>
<dbReference type="STRING" id="281362.AT959_12240"/>
<dbReference type="AlphaFoldDB" id="A0A133XGS2"/>
<dbReference type="PANTHER" id="PTHR46401:SF2">
    <property type="entry name" value="GLYCOSYLTRANSFERASE WBBK-RELATED"/>
    <property type="match status" value="1"/>
</dbReference>